<name>A0ABX6S8E3_9BACI</name>
<dbReference type="PANTHER" id="PTHR43788">
    <property type="entry name" value="DNA2/NAM7 HELICASE FAMILY MEMBER"/>
    <property type="match status" value="1"/>
</dbReference>
<feature type="domain" description="DNA2/NAM7 helicase helicase" evidence="7">
    <location>
        <begin position="298"/>
        <end position="422"/>
    </location>
</feature>
<evidence type="ECO:0000259" key="7">
    <source>
        <dbReference type="Pfam" id="PF13086"/>
    </source>
</evidence>
<dbReference type="InterPro" id="IPR025103">
    <property type="entry name" value="DUF4011"/>
</dbReference>
<evidence type="ECO:0000256" key="2">
    <source>
        <dbReference type="ARBA" id="ARBA00022741"/>
    </source>
</evidence>
<sequence>MKQKLVQLKDRLNDLSKRNRSIRMLKLYDKWAFDLSSIDKLDQKTNANTVVERVIDQKGNVVLVKQDVNNNESLVQSGKLTSLYRNIKGIEEETGLYDLYVGYPFVSGCMLDGTYIRSPLFLYPVKLERERVNGTQWKLYVEEGEPQLNRTLILAFKKFSGLDIDDKIFDEAEEQAKSINFLKLITWLKEYSFNILWNNQPELEKFIDYKQDTIPEFQKGQFQLDNMAILGNYPQGNSALLKDYEDLITETENGNGDLGIIAELLQAGESFNPSESEQDNSSHEDIKPEKEKFFVLDTDASQEEIINEVDRNRGLVVHGPPGTGKSQVIVNLIANSIAQDKKVLLVCQKRAALDVVYQRLESLGLSSHVALLHDEKNDRKPLYKKLHTLLEDDRSIQDYENDLIQLSNKIEEYESKLNAIAKGLYEVQSHGYKAYDLYGLGKPISEIDVILELKEVLHSLTKDNLDEVLMKIFSYGNYYRRFGGENYPLKDRQSFAKLELKDRLTIVEIVKNVIEKAETSIEYLNKFDQEDITPEYTWLINDKLEKIYEDLNPDEKRSLQKLRLWWWTSFTGKTIVEELLNGEKFKGVSSKEWPRVRESLKLLFDLSQVSEKMSNEMKSLQPYFSDELVKKYYERISKGDIPLKEFEQKHEYIIQDFEDLRNMDREYDANLPNIKKMIDMLKDKTGDHIHKQLSDEWVDIVKQSTFIHWIDDIESKHPMLTKIGTEEIEKVREHFKGLLLQKRDLAVKVLINRLLKKLNQVKQTNSKAMKELKHQVGKKRMIWPVRKLVREFSLNGLLDVMPIWLTSPETVSAIYPLEKELFDIVIFDEASQCTVENGLPAVYRGAKIVVAGDEKQLPPSSLFKGAIQEDEDDVEVDDFNESESLLNLGKRTLPEKMLQWHYRSKSEELINFSNHAYYNGNIQIAPNVEPLRKPAAIQWHKVDGLWVNQSNEVEAKAVVDLLKNTIIKNPSKTVGIITFNAKQQDKIQDIIDAQVEADQEFGVLYQQIMSRDLDERVFVKNIENVQGDERDIIIFSIAYAKNNEGRVYNRFGTLGQQGGENRLNVAVTRSKEEIHVVTSIEPNELSVGSTKNDGPKFLKSYMEYAKAVSQVKKEEIEAVLSNLNEKQNTKKQTGPLLFDSPFEEQVYNALTNLGYKVDTQVGMSGYRIDQAIVHPNHPEKYILGIECDGAMYHSSPSAKERDVYRQRFLETKGWKITRIWSRNWWKNSSAEIEKIDQLVKKLVREESIKKEVMA</sequence>
<comment type="similarity">
    <text evidence="1">Belongs to the DNA2/NAM7 helicase family.</text>
</comment>
<dbReference type="Pfam" id="PF13086">
    <property type="entry name" value="AAA_11"/>
    <property type="match status" value="2"/>
</dbReference>
<dbReference type="InterPro" id="IPR041679">
    <property type="entry name" value="DNA2/NAM7-like_C"/>
</dbReference>
<protein>
    <submittedName>
        <fullName evidence="10">DUF4011 domain-containing protein</fullName>
    </submittedName>
</protein>
<dbReference type="Proteomes" id="UP000515490">
    <property type="component" value="Chromosome"/>
</dbReference>
<evidence type="ECO:0000259" key="9">
    <source>
        <dbReference type="Pfam" id="PF18741"/>
    </source>
</evidence>
<dbReference type="InterPro" id="IPR050534">
    <property type="entry name" value="Coronavir_polyprotein_1ab"/>
</dbReference>
<dbReference type="InterPro" id="IPR049468">
    <property type="entry name" value="Restrct_endonuc-II-like_dom"/>
</dbReference>
<dbReference type="InterPro" id="IPR027417">
    <property type="entry name" value="P-loop_NTPase"/>
</dbReference>
<dbReference type="Pfam" id="PF18741">
    <property type="entry name" value="MTES_1575"/>
    <property type="match status" value="1"/>
</dbReference>
<keyword evidence="5" id="KW-0067">ATP-binding</keyword>
<dbReference type="RefSeq" id="WP_185653353.1">
    <property type="nucleotide sequence ID" value="NZ_CP055263.1"/>
</dbReference>
<accession>A0ABX6S8E3</accession>
<organism evidence="10 11">
    <name type="scientific">Metabacillus elymi</name>
    <dbReference type="NCBI Taxonomy" id="2745198"/>
    <lineage>
        <taxon>Bacteria</taxon>
        <taxon>Bacillati</taxon>
        <taxon>Bacillota</taxon>
        <taxon>Bacilli</taxon>
        <taxon>Bacillales</taxon>
        <taxon>Bacillaceae</taxon>
        <taxon>Metabacillus</taxon>
    </lineage>
</organism>
<evidence type="ECO:0000313" key="11">
    <source>
        <dbReference type="Proteomes" id="UP000515490"/>
    </source>
</evidence>
<reference evidence="10 11" key="1">
    <citation type="submission" date="2020-06" db="EMBL/GenBank/DDBJ databases">
        <title>Metabacillus dokdonensis sp. nov., isolated from the rhizosphere of Elymus tsukushiensis, a plant native to the Dokdo Islands, Republic of Korea.</title>
        <authorList>
            <person name="Lee S.Y."/>
            <person name="Hwang Y.J."/>
            <person name="Son J.S."/>
            <person name="Ghim S.Y."/>
        </authorList>
    </citation>
    <scope>NUCLEOTIDE SEQUENCE [LARGE SCALE GENOMIC DNA]</scope>
    <source>
        <strain evidence="10 11">KUDC1714</strain>
    </source>
</reference>
<dbReference type="Pfam" id="PF13087">
    <property type="entry name" value="AAA_12"/>
    <property type="match status" value="1"/>
</dbReference>
<evidence type="ECO:0000256" key="6">
    <source>
        <dbReference type="SAM" id="Coils"/>
    </source>
</evidence>
<dbReference type="SUPFAM" id="SSF52980">
    <property type="entry name" value="Restriction endonuclease-like"/>
    <property type="match status" value="1"/>
</dbReference>
<gene>
    <name evidence="10" type="ORF">HUW50_22665</name>
</gene>
<dbReference type="Pfam" id="PF13195">
    <property type="entry name" value="DUF4011"/>
    <property type="match status" value="1"/>
</dbReference>
<feature type="domain" description="DNA2/NAM7 helicase helicase" evidence="7">
    <location>
        <begin position="725"/>
        <end position="859"/>
    </location>
</feature>
<dbReference type="InterPro" id="IPR047187">
    <property type="entry name" value="SF1_C_Upf1"/>
</dbReference>
<keyword evidence="4" id="KW-0347">Helicase</keyword>
<feature type="coiled-coil region" evidence="6">
    <location>
        <begin position="396"/>
        <end position="423"/>
    </location>
</feature>
<dbReference type="PANTHER" id="PTHR43788:SF8">
    <property type="entry name" value="DNA-BINDING PROTEIN SMUBP-2"/>
    <property type="match status" value="1"/>
</dbReference>
<evidence type="ECO:0000313" key="10">
    <source>
        <dbReference type="EMBL" id="QNF30033.1"/>
    </source>
</evidence>
<dbReference type="Gene3D" id="3.40.960.10">
    <property type="entry name" value="VSR Endonuclease"/>
    <property type="match status" value="1"/>
</dbReference>
<dbReference type="SUPFAM" id="SSF52540">
    <property type="entry name" value="P-loop containing nucleoside triphosphate hydrolases"/>
    <property type="match status" value="1"/>
</dbReference>
<proteinExistence type="inferred from homology"/>
<evidence type="ECO:0000256" key="4">
    <source>
        <dbReference type="ARBA" id="ARBA00022806"/>
    </source>
</evidence>
<evidence type="ECO:0000256" key="3">
    <source>
        <dbReference type="ARBA" id="ARBA00022801"/>
    </source>
</evidence>
<keyword evidence="6" id="KW-0175">Coiled coil</keyword>
<feature type="domain" description="Restriction endonuclease type II-like" evidence="9">
    <location>
        <begin position="1142"/>
        <end position="1237"/>
    </location>
</feature>
<dbReference type="Gene3D" id="3.40.50.300">
    <property type="entry name" value="P-loop containing nucleotide triphosphate hydrolases"/>
    <property type="match status" value="3"/>
</dbReference>
<keyword evidence="11" id="KW-1185">Reference proteome</keyword>
<evidence type="ECO:0000256" key="1">
    <source>
        <dbReference type="ARBA" id="ARBA00007913"/>
    </source>
</evidence>
<dbReference type="EMBL" id="CP055263">
    <property type="protein sequence ID" value="QNF30033.1"/>
    <property type="molecule type" value="Genomic_DNA"/>
</dbReference>
<evidence type="ECO:0000259" key="8">
    <source>
        <dbReference type="Pfam" id="PF13087"/>
    </source>
</evidence>
<feature type="domain" description="DNA2/NAM7 helicase-like C-terminal" evidence="8">
    <location>
        <begin position="893"/>
        <end position="1079"/>
    </location>
</feature>
<keyword evidence="2" id="KW-0547">Nucleotide-binding</keyword>
<evidence type="ECO:0000256" key="5">
    <source>
        <dbReference type="ARBA" id="ARBA00022840"/>
    </source>
</evidence>
<dbReference type="InterPro" id="IPR011335">
    <property type="entry name" value="Restrct_endonuc-II-like"/>
</dbReference>
<dbReference type="InterPro" id="IPR041677">
    <property type="entry name" value="DNA2/NAM7_AAA_11"/>
</dbReference>
<keyword evidence="3" id="KW-0378">Hydrolase</keyword>
<dbReference type="CDD" id="cd18808">
    <property type="entry name" value="SF1_C_Upf1"/>
    <property type="match status" value="1"/>
</dbReference>